<evidence type="ECO:0000256" key="4">
    <source>
        <dbReference type="SAM" id="MobiDB-lite"/>
    </source>
</evidence>
<dbReference type="InterPro" id="IPR019787">
    <property type="entry name" value="Znf_PHD-finger"/>
</dbReference>
<evidence type="ECO:0000313" key="7">
    <source>
        <dbReference type="Proteomes" id="UP000041254"/>
    </source>
</evidence>
<dbReference type="InterPro" id="IPR051425">
    <property type="entry name" value="Formin_Homology"/>
</dbReference>
<dbReference type="InterPro" id="IPR013083">
    <property type="entry name" value="Znf_RING/FYVE/PHD"/>
</dbReference>
<gene>
    <name evidence="6" type="ORF">Vbra_18178</name>
</gene>
<dbReference type="AlphaFoldDB" id="A0A0G4GKW8"/>
<keyword evidence="3" id="KW-0862">Zinc</keyword>
<dbReference type="Pfam" id="PF00628">
    <property type="entry name" value="PHD"/>
    <property type="match status" value="1"/>
</dbReference>
<feature type="domain" description="PHD-type" evidence="5">
    <location>
        <begin position="15"/>
        <end position="53"/>
    </location>
</feature>
<feature type="compositionally biased region" description="Basic and acidic residues" evidence="4">
    <location>
        <begin position="480"/>
        <end position="493"/>
    </location>
</feature>
<dbReference type="Gene3D" id="3.30.40.10">
    <property type="entry name" value="Zinc/RING finger domain, C3HC4 (zinc finger)"/>
    <property type="match status" value="1"/>
</dbReference>
<reference evidence="6 7" key="1">
    <citation type="submission" date="2014-11" db="EMBL/GenBank/DDBJ databases">
        <authorList>
            <person name="Zhu J."/>
            <person name="Qi W."/>
            <person name="Song R."/>
        </authorList>
    </citation>
    <scope>NUCLEOTIDE SEQUENCE [LARGE SCALE GENOMIC DNA]</scope>
</reference>
<dbReference type="SUPFAM" id="SSF57903">
    <property type="entry name" value="FYVE/PHD zinc finger"/>
    <property type="match status" value="1"/>
</dbReference>
<dbReference type="GO" id="GO:0008270">
    <property type="term" value="F:zinc ion binding"/>
    <property type="evidence" value="ECO:0007669"/>
    <property type="project" value="UniProtKB-KW"/>
</dbReference>
<dbReference type="InterPro" id="IPR011011">
    <property type="entry name" value="Znf_FYVE_PHD"/>
</dbReference>
<keyword evidence="7" id="KW-1185">Reference proteome</keyword>
<keyword evidence="1" id="KW-0479">Metal-binding</keyword>
<feature type="region of interest" description="Disordered" evidence="4">
    <location>
        <begin position="539"/>
        <end position="560"/>
    </location>
</feature>
<organism evidence="6 7">
    <name type="scientific">Vitrella brassicaformis (strain CCMP3155)</name>
    <dbReference type="NCBI Taxonomy" id="1169540"/>
    <lineage>
        <taxon>Eukaryota</taxon>
        <taxon>Sar</taxon>
        <taxon>Alveolata</taxon>
        <taxon>Colpodellida</taxon>
        <taxon>Vitrellaceae</taxon>
        <taxon>Vitrella</taxon>
    </lineage>
</organism>
<keyword evidence="2" id="KW-0863">Zinc-finger</keyword>
<feature type="compositionally biased region" description="Basic and acidic residues" evidence="4">
    <location>
        <begin position="549"/>
        <end position="560"/>
    </location>
</feature>
<dbReference type="PANTHER" id="PTHR45725">
    <property type="entry name" value="FORMIN HOMOLOGY 2 FAMILY MEMBER"/>
    <property type="match status" value="1"/>
</dbReference>
<feature type="region of interest" description="Disordered" evidence="4">
    <location>
        <begin position="204"/>
        <end position="226"/>
    </location>
</feature>
<protein>
    <recommendedName>
        <fullName evidence="5">PHD-type domain-containing protein</fullName>
    </recommendedName>
</protein>
<feature type="region of interest" description="Disordered" evidence="4">
    <location>
        <begin position="346"/>
        <end position="377"/>
    </location>
</feature>
<evidence type="ECO:0000259" key="5">
    <source>
        <dbReference type="Pfam" id="PF00628"/>
    </source>
</evidence>
<evidence type="ECO:0000256" key="3">
    <source>
        <dbReference type="ARBA" id="ARBA00022833"/>
    </source>
</evidence>
<dbReference type="Proteomes" id="UP000041254">
    <property type="component" value="Unassembled WGS sequence"/>
</dbReference>
<dbReference type="VEuPathDB" id="CryptoDB:Vbra_18178"/>
<feature type="compositionally biased region" description="Basic and acidic residues" evidence="4">
    <location>
        <begin position="434"/>
        <end position="444"/>
    </location>
</feature>
<feature type="compositionally biased region" description="Low complexity" evidence="4">
    <location>
        <begin position="351"/>
        <end position="370"/>
    </location>
</feature>
<accession>A0A0G4GKW8</accession>
<dbReference type="InParanoid" id="A0A0G4GKW8"/>
<dbReference type="EMBL" id="CDMY01000702">
    <property type="protein sequence ID" value="CEM30680.1"/>
    <property type="molecule type" value="Genomic_DNA"/>
</dbReference>
<name>A0A0G4GKW8_VITBC</name>
<sequence>MGLVLEPDTYASNICAVCLKGGTEEPLIECATCRVHVHPRCYGIDHIVEEQQSESGASPDAAAAAAASSSSAAAAAAAAGPSPASSHPPACVLRVVKSLRDILYKRSDPGDLRMFHQAYRDVQEFGVRPAKDSRDALHVVAGPLDDRQGEAVHVCDPAVRRDGENGWDLRRLTALLERARAGGPIGQDEPFELRMTLGKRVLCPKESSAGPLSPPPPQHRLPTTPDKKRHRWRCDVCRRREDPWEGGTEEPLIECATCRVHPPWGGFFTTPLKAPSVLAPKDGEAKSSRERVPPAYDEVFDVPTIGDAPLGAYELLFCSHPERLGLEIQLECGTWWMAPPSHSFEEESEWRAAPTPTPAAASRHAAHATPLSTAGGPFPSGGLGLDLAGGLGLGPSPAPATLPPPLLPPPLLPPAAAAAAAAAGGYGPDGDVGDMEREREREGPAHPPQRNKFVHVACARFANGVECEGNGRPQPKLRSTKAELGAERVDRRQTKQSMQQHLKRRAQEELNAAFKPVSADATTKGASFKALQGSRRTGVFLSRAPSAPEEGKRRSPKHNESLALLTQNARDIESPRRLLQLRNKTSARVHLHAASSLPPPPSWEEYPPFL</sequence>
<dbReference type="PANTHER" id="PTHR45725:SF18">
    <property type="entry name" value="ORC1-LIKE AAA ATPASE DOMAIN-CONTAINING PROTEIN"/>
    <property type="match status" value="1"/>
</dbReference>
<evidence type="ECO:0000256" key="2">
    <source>
        <dbReference type="ARBA" id="ARBA00022771"/>
    </source>
</evidence>
<proteinExistence type="predicted"/>
<evidence type="ECO:0000313" key="6">
    <source>
        <dbReference type="EMBL" id="CEM30680.1"/>
    </source>
</evidence>
<evidence type="ECO:0000256" key="1">
    <source>
        <dbReference type="ARBA" id="ARBA00022723"/>
    </source>
</evidence>
<feature type="region of interest" description="Disordered" evidence="4">
    <location>
        <begin position="418"/>
        <end position="450"/>
    </location>
</feature>
<feature type="region of interest" description="Disordered" evidence="4">
    <location>
        <begin position="591"/>
        <end position="610"/>
    </location>
</feature>
<feature type="region of interest" description="Disordered" evidence="4">
    <location>
        <begin position="468"/>
        <end position="498"/>
    </location>
</feature>